<reference evidence="1" key="2">
    <citation type="journal article" date="2015" name="Fish Shellfish Immunol.">
        <title>Early steps in the European eel (Anguilla anguilla)-Vibrio vulnificus interaction in the gills: Role of the RtxA13 toxin.</title>
        <authorList>
            <person name="Callol A."/>
            <person name="Pajuelo D."/>
            <person name="Ebbesson L."/>
            <person name="Teles M."/>
            <person name="MacKenzie S."/>
            <person name="Amaro C."/>
        </authorList>
    </citation>
    <scope>NUCLEOTIDE SEQUENCE</scope>
</reference>
<proteinExistence type="predicted"/>
<dbReference type="EMBL" id="GBXM01024942">
    <property type="protein sequence ID" value="JAH83635.1"/>
    <property type="molecule type" value="Transcribed_RNA"/>
</dbReference>
<reference evidence="1" key="1">
    <citation type="submission" date="2014-11" db="EMBL/GenBank/DDBJ databases">
        <authorList>
            <person name="Amaro Gonzalez C."/>
        </authorList>
    </citation>
    <scope>NUCLEOTIDE SEQUENCE</scope>
</reference>
<protein>
    <submittedName>
        <fullName evidence="1">Uncharacterized protein</fullName>
    </submittedName>
</protein>
<dbReference type="AlphaFoldDB" id="A0A0E9W242"/>
<evidence type="ECO:0000313" key="1">
    <source>
        <dbReference type="EMBL" id="JAH83635.1"/>
    </source>
</evidence>
<name>A0A0E9W242_ANGAN</name>
<organism evidence="1">
    <name type="scientific">Anguilla anguilla</name>
    <name type="common">European freshwater eel</name>
    <name type="synonym">Muraena anguilla</name>
    <dbReference type="NCBI Taxonomy" id="7936"/>
    <lineage>
        <taxon>Eukaryota</taxon>
        <taxon>Metazoa</taxon>
        <taxon>Chordata</taxon>
        <taxon>Craniata</taxon>
        <taxon>Vertebrata</taxon>
        <taxon>Euteleostomi</taxon>
        <taxon>Actinopterygii</taxon>
        <taxon>Neopterygii</taxon>
        <taxon>Teleostei</taxon>
        <taxon>Anguilliformes</taxon>
        <taxon>Anguillidae</taxon>
        <taxon>Anguilla</taxon>
    </lineage>
</organism>
<sequence>MQSRNQIFFFFERKYWPDLCSQISHYTILATYP</sequence>
<accession>A0A0E9W242</accession>